<evidence type="ECO:0000313" key="11">
    <source>
        <dbReference type="EMBL" id="EFJ09903.1"/>
    </source>
</evidence>
<keyword evidence="6 9" id="KW-1133">Transmembrane helix</keyword>
<gene>
    <name evidence="11" type="ORF">SELMODRAFT_447564</name>
</gene>
<dbReference type="OMA" id="RTWEAWE"/>
<dbReference type="Pfam" id="PF13813">
    <property type="entry name" value="MBOAT_2"/>
    <property type="match status" value="1"/>
</dbReference>
<feature type="transmembrane region" description="Helical" evidence="9">
    <location>
        <begin position="58"/>
        <end position="78"/>
    </location>
</feature>
<comment type="similarity">
    <text evidence="3">Belongs to the wax synthase family.</text>
</comment>
<name>D8T0G8_SELML</name>
<reference evidence="11 12" key="1">
    <citation type="journal article" date="2011" name="Science">
        <title>The Selaginella genome identifies genetic changes associated with the evolution of vascular plants.</title>
        <authorList>
            <person name="Banks J.A."/>
            <person name="Nishiyama T."/>
            <person name="Hasebe M."/>
            <person name="Bowman J.L."/>
            <person name="Gribskov M."/>
            <person name="dePamphilis C."/>
            <person name="Albert V.A."/>
            <person name="Aono N."/>
            <person name="Aoyama T."/>
            <person name="Ambrose B.A."/>
            <person name="Ashton N.W."/>
            <person name="Axtell M.J."/>
            <person name="Barker E."/>
            <person name="Barker M.S."/>
            <person name="Bennetzen J.L."/>
            <person name="Bonawitz N.D."/>
            <person name="Chapple C."/>
            <person name="Cheng C."/>
            <person name="Correa L.G."/>
            <person name="Dacre M."/>
            <person name="DeBarry J."/>
            <person name="Dreyer I."/>
            <person name="Elias M."/>
            <person name="Engstrom E.M."/>
            <person name="Estelle M."/>
            <person name="Feng L."/>
            <person name="Finet C."/>
            <person name="Floyd S.K."/>
            <person name="Frommer W.B."/>
            <person name="Fujita T."/>
            <person name="Gramzow L."/>
            <person name="Gutensohn M."/>
            <person name="Harholt J."/>
            <person name="Hattori M."/>
            <person name="Heyl A."/>
            <person name="Hirai T."/>
            <person name="Hiwatashi Y."/>
            <person name="Ishikawa M."/>
            <person name="Iwata M."/>
            <person name="Karol K.G."/>
            <person name="Koehler B."/>
            <person name="Kolukisaoglu U."/>
            <person name="Kubo M."/>
            <person name="Kurata T."/>
            <person name="Lalonde S."/>
            <person name="Li K."/>
            <person name="Li Y."/>
            <person name="Litt A."/>
            <person name="Lyons E."/>
            <person name="Manning G."/>
            <person name="Maruyama T."/>
            <person name="Michael T.P."/>
            <person name="Mikami K."/>
            <person name="Miyazaki S."/>
            <person name="Morinaga S."/>
            <person name="Murata T."/>
            <person name="Mueller-Roeber B."/>
            <person name="Nelson D.R."/>
            <person name="Obara M."/>
            <person name="Oguri Y."/>
            <person name="Olmstead R.G."/>
            <person name="Onodera N."/>
            <person name="Petersen B.L."/>
            <person name="Pils B."/>
            <person name="Prigge M."/>
            <person name="Rensing S.A."/>
            <person name="Riano-Pachon D.M."/>
            <person name="Roberts A.W."/>
            <person name="Sato Y."/>
            <person name="Scheller H.V."/>
            <person name="Schulz B."/>
            <person name="Schulz C."/>
            <person name="Shakirov E.V."/>
            <person name="Shibagaki N."/>
            <person name="Shinohara N."/>
            <person name="Shippen D.E."/>
            <person name="Soerensen I."/>
            <person name="Sotooka R."/>
            <person name="Sugimoto N."/>
            <person name="Sugita M."/>
            <person name="Sumikawa N."/>
            <person name="Tanurdzic M."/>
            <person name="Theissen G."/>
            <person name="Ulvskov P."/>
            <person name="Wakazuki S."/>
            <person name="Weng J.K."/>
            <person name="Willats W.W."/>
            <person name="Wipf D."/>
            <person name="Wolf P.G."/>
            <person name="Yang L."/>
            <person name="Zimmer A.D."/>
            <person name="Zhu Q."/>
            <person name="Mitros T."/>
            <person name="Hellsten U."/>
            <person name="Loque D."/>
            <person name="Otillar R."/>
            <person name="Salamov A."/>
            <person name="Schmutz J."/>
            <person name="Shapiro H."/>
            <person name="Lindquist E."/>
            <person name="Lucas S."/>
            <person name="Rokhsar D."/>
            <person name="Grigoriev I.V."/>
        </authorList>
    </citation>
    <scope>NUCLEOTIDE SEQUENCE [LARGE SCALE GENOMIC DNA]</scope>
</reference>
<evidence type="ECO:0000256" key="5">
    <source>
        <dbReference type="ARBA" id="ARBA00022692"/>
    </source>
</evidence>
<dbReference type="STRING" id="88036.D8T0G8"/>
<comment type="subcellular location">
    <subcellularLocation>
        <location evidence="1">Membrane</location>
        <topology evidence="1">Multi-pass membrane protein</topology>
    </subcellularLocation>
</comment>
<keyword evidence="4" id="KW-0808">Transferase</keyword>
<dbReference type="GO" id="GO:0016020">
    <property type="term" value="C:membrane"/>
    <property type="evidence" value="ECO:0007669"/>
    <property type="project" value="UniProtKB-SubCell"/>
</dbReference>
<dbReference type="InParanoid" id="D8T0G8"/>
<feature type="transmembrane region" description="Helical" evidence="9">
    <location>
        <begin position="327"/>
        <end position="348"/>
    </location>
</feature>
<dbReference type="KEGG" id="smo:SELMODRAFT_447564"/>
<dbReference type="FunCoup" id="D8T0G8">
    <property type="interactions" value="1"/>
</dbReference>
<feature type="transmembrane region" description="Helical" evidence="9">
    <location>
        <begin position="7"/>
        <end position="23"/>
    </location>
</feature>
<feature type="transmembrane region" description="Helical" evidence="9">
    <location>
        <begin position="142"/>
        <end position="167"/>
    </location>
</feature>
<protein>
    <recommendedName>
        <fullName evidence="10">Wax synthase domain-containing protein</fullName>
    </recommendedName>
</protein>
<evidence type="ECO:0000313" key="12">
    <source>
        <dbReference type="Proteomes" id="UP000001514"/>
    </source>
</evidence>
<evidence type="ECO:0000256" key="8">
    <source>
        <dbReference type="ARBA" id="ARBA00023315"/>
    </source>
</evidence>
<keyword evidence="5 9" id="KW-0812">Transmembrane</keyword>
<evidence type="ECO:0000256" key="3">
    <source>
        <dbReference type="ARBA" id="ARBA00007282"/>
    </source>
</evidence>
<dbReference type="Proteomes" id="UP000001514">
    <property type="component" value="Unassembled WGS sequence"/>
</dbReference>
<dbReference type="Gramene" id="EFJ09903">
    <property type="protein sequence ID" value="EFJ09903"/>
    <property type="gene ID" value="SELMODRAFT_447564"/>
</dbReference>
<feature type="transmembrane region" description="Helical" evidence="9">
    <location>
        <begin position="295"/>
        <end position="315"/>
    </location>
</feature>
<evidence type="ECO:0000256" key="7">
    <source>
        <dbReference type="ARBA" id="ARBA00023136"/>
    </source>
</evidence>
<keyword evidence="7 9" id="KW-0472">Membrane</keyword>
<dbReference type="InterPro" id="IPR044851">
    <property type="entry name" value="Wax_synthase"/>
</dbReference>
<dbReference type="AlphaFoldDB" id="D8T0G8"/>
<dbReference type="OrthoDB" id="1077582at2759"/>
<evidence type="ECO:0000259" key="10">
    <source>
        <dbReference type="Pfam" id="PF13813"/>
    </source>
</evidence>
<evidence type="ECO:0000256" key="2">
    <source>
        <dbReference type="ARBA" id="ARBA00005179"/>
    </source>
</evidence>
<dbReference type="GO" id="GO:0006629">
    <property type="term" value="P:lipid metabolic process"/>
    <property type="evidence" value="ECO:0007669"/>
    <property type="project" value="InterPro"/>
</dbReference>
<keyword evidence="12" id="KW-1185">Reference proteome</keyword>
<feature type="transmembrane region" description="Helical" evidence="9">
    <location>
        <begin position="264"/>
        <end position="289"/>
    </location>
</feature>
<dbReference type="InterPro" id="IPR032805">
    <property type="entry name" value="Wax_synthase_dom"/>
</dbReference>
<evidence type="ECO:0000256" key="1">
    <source>
        <dbReference type="ARBA" id="ARBA00004141"/>
    </source>
</evidence>
<comment type="pathway">
    <text evidence="2">Secondary metabolite biosynthesis.</text>
</comment>
<evidence type="ECO:0000256" key="4">
    <source>
        <dbReference type="ARBA" id="ARBA00022679"/>
    </source>
</evidence>
<dbReference type="eggNOG" id="ENOG502QSCR">
    <property type="taxonomic scope" value="Eukaryota"/>
</dbReference>
<dbReference type="GO" id="GO:0008374">
    <property type="term" value="F:O-acyltransferase activity"/>
    <property type="evidence" value="ECO:0007669"/>
    <property type="project" value="InterPro"/>
</dbReference>
<organism evidence="12">
    <name type="scientific">Selaginella moellendorffii</name>
    <name type="common">Spikemoss</name>
    <dbReference type="NCBI Taxonomy" id="88036"/>
    <lineage>
        <taxon>Eukaryota</taxon>
        <taxon>Viridiplantae</taxon>
        <taxon>Streptophyta</taxon>
        <taxon>Embryophyta</taxon>
        <taxon>Tracheophyta</taxon>
        <taxon>Lycopodiopsida</taxon>
        <taxon>Selaginellales</taxon>
        <taxon>Selaginellaceae</taxon>
        <taxon>Selaginella</taxon>
    </lineage>
</organism>
<dbReference type="PANTHER" id="PTHR31595">
    <property type="entry name" value="LONG-CHAIN-ALCOHOL O-FATTY-ACYLTRANSFERASE 3-RELATED"/>
    <property type="match status" value="1"/>
</dbReference>
<feature type="domain" description="Wax synthase" evidence="10">
    <location>
        <begin position="209"/>
        <end position="303"/>
    </location>
</feature>
<dbReference type="HOGENOM" id="CLU_045902_0_0_1"/>
<feature type="transmembrane region" description="Helical" evidence="9">
    <location>
        <begin position="179"/>
        <end position="206"/>
    </location>
</feature>
<keyword evidence="8" id="KW-0012">Acyltransferase</keyword>
<dbReference type="PANTHER" id="PTHR31595:SF57">
    <property type="entry name" value="OS04G0481900 PROTEIN"/>
    <property type="match status" value="1"/>
</dbReference>
<proteinExistence type="inferred from homology"/>
<evidence type="ECO:0000256" key="9">
    <source>
        <dbReference type="SAM" id="Phobius"/>
    </source>
</evidence>
<dbReference type="EMBL" id="GL377658">
    <property type="protein sequence ID" value="EFJ09903.1"/>
    <property type="molecule type" value="Genomic_DNA"/>
</dbReference>
<evidence type="ECO:0000256" key="6">
    <source>
        <dbReference type="ARBA" id="ARBA00022989"/>
    </source>
</evidence>
<accession>D8T0G8</accession>
<sequence length="375" mass="41495">MVRGGDVAAGGIGCIVFAYIVLLRLPVGIPRLVALLPWIVLLYRSAWDVPTIHLRAVLSFFFLWMIPSKLLLLCWNLGAVQDPSVTASFPRFFAAMALSINIPRSLIDASSNAAESNAAPAPDDRSAPISWKSSWIWLQESLAWQAVIIRASIKVLLVVLLFSAYAFRDRGMPELLLYLIYSLHIYLACSLIFEAIPAIAAATIGVKLEPQFDKPFLAASISEFWGKRWNRLVSSMLRASVYEPVLSVLTRLGRAGPDRTRSPLWVRATATMAVFLVSGLMHEVIFLYTTKSTPTWQVTGFFLVNGLAMVVEVALRRNFGPLVSKLPKVMCVVITLGFIFTTASLLFFPPLQRPGTCFQALDEFEQMLGALLAVK</sequence>